<dbReference type="SUPFAM" id="SSF48350">
    <property type="entry name" value="GTPase activation domain, GAP"/>
    <property type="match status" value="1"/>
</dbReference>
<dbReference type="Proteomes" id="UP000316079">
    <property type="component" value="Unassembled WGS sequence"/>
</dbReference>
<feature type="domain" description="Rho-GAP" evidence="1">
    <location>
        <begin position="258"/>
        <end position="421"/>
    </location>
</feature>
<evidence type="ECO:0000259" key="1">
    <source>
        <dbReference type="PROSITE" id="PS50238"/>
    </source>
</evidence>
<protein>
    <recommendedName>
        <fullName evidence="1">Rho-GAP domain-containing protein</fullName>
    </recommendedName>
</protein>
<organism evidence="2 3">
    <name type="scientific">Danionella cerebrum</name>
    <dbReference type="NCBI Taxonomy" id="2873325"/>
    <lineage>
        <taxon>Eukaryota</taxon>
        <taxon>Metazoa</taxon>
        <taxon>Chordata</taxon>
        <taxon>Craniata</taxon>
        <taxon>Vertebrata</taxon>
        <taxon>Euteleostomi</taxon>
        <taxon>Actinopterygii</taxon>
        <taxon>Neopterygii</taxon>
        <taxon>Teleostei</taxon>
        <taxon>Ostariophysi</taxon>
        <taxon>Cypriniformes</taxon>
        <taxon>Danionidae</taxon>
        <taxon>Danioninae</taxon>
        <taxon>Danionella</taxon>
    </lineage>
</organism>
<dbReference type="EMBL" id="SRMA01026557">
    <property type="protein sequence ID" value="TRY82395.1"/>
    <property type="molecule type" value="Genomic_DNA"/>
</dbReference>
<dbReference type="InterPro" id="IPR001251">
    <property type="entry name" value="CRAL-TRIO_dom"/>
</dbReference>
<dbReference type="Gene3D" id="1.10.555.10">
    <property type="entry name" value="Rho GTPase activation protein"/>
    <property type="match status" value="2"/>
</dbReference>
<evidence type="ECO:0000313" key="3">
    <source>
        <dbReference type="Proteomes" id="UP000316079"/>
    </source>
</evidence>
<dbReference type="STRING" id="623744.A0A553PXH9"/>
<dbReference type="InterPro" id="IPR000198">
    <property type="entry name" value="RhoGAP_dom"/>
</dbReference>
<evidence type="ECO:0000313" key="2">
    <source>
        <dbReference type="EMBL" id="TRY82395.1"/>
    </source>
</evidence>
<dbReference type="SMART" id="SM00324">
    <property type="entry name" value="RhoGAP"/>
    <property type="match status" value="1"/>
</dbReference>
<dbReference type="GO" id="GO:0007264">
    <property type="term" value="P:small GTPase-mediated signal transduction"/>
    <property type="evidence" value="ECO:0007669"/>
    <property type="project" value="TreeGrafter"/>
</dbReference>
<dbReference type="PANTHER" id="PTHR45808:SF6">
    <property type="entry name" value="RHO GTPASE-ACTIVATING PROTEIN 1"/>
    <property type="match status" value="1"/>
</dbReference>
<dbReference type="PANTHER" id="PTHR45808">
    <property type="entry name" value="RHO GTPASE-ACTIVATING PROTEIN 68F"/>
    <property type="match status" value="1"/>
</dbReference>
<reference evidence="2 3" key="1">
    <citation type="journal article" date="2019" name="Sci. Data">
        <title>Hybrid genome assembly and annotation of Danionella translucida.</title>
        <authorList>
            <person name="Kadobianskyi M."/>
            <person name="Schulze L."/>
            <person name="Schuelke M."/>
            <person name="Judkewitz B."/>
        </authorList>
    </citation>
    <scope>NUCLEOTIDE SEQUENCE [LARGE SCALE GENOMIC DNA]</scope>
    <source>
        <strain evidence="2 3">Bolton</strain>
    </source>
</reference>
<dbReference type="GO" id="GO:2001136">
    <property type="term" value="P:negative regulation of endocytic recycling"/>
    <property type="evidence" value="ECO:0007669"/>
    <property type="project" value="TreeGrafter"/>
</dbReference>
<dbReference type="SUPFAM" id="SSF52087">
    <property type="entry name" value="CRAL/TRIO domain"/>
    <property type="match status" value="1"/>
</dbReference>
<keyword evidence="3" id="KW-1185">Reference proteome</keyword>
<dbReference type="GO" id="GO:0005096">
    <property type="term" value="F:GTPase activator activity"/>
    <property type="evidence" value="ECO:0007669"/>
    <property type="project" value="TreeGrafter"/>
</dbReference>
<dbReference type="InterPro" id="IPR036865">
    <property type="entry name" value="CRAL-TRIO_dom_sf"/>
</dbReference>
<name>A0A553PXH9_9TELE</name>
<comment type="caution">
    <text evidence="2">The sequence shown here is derived from an EMBL/GenBank/DDBJ whole genome shotgun (WGS) entry which is preliminary data.</text>
</comment>
<gene>
    <name evidence="2" type="ORF">DNTS_002482</name>
</gene>
<dbReference type="Gene3D" id="3.40.525.10">
    <property type="entry name" value="CRAL-TRIO lipid binding domain"/>
    <property type="match status" value="1"/>
</dbReference>
<dbReference type="Pfam" id="PF13716">
    <property type="entry name" value="CRAL_TRIO_2"/>
    <property type="match status" value="1"/>
</dbReference>
<sequence>MLSGGVVSRSPAASGLFTMNYTDRKPEVLHGIRKIRTIMSSDLLVDLHDDLGGDDSPSAALDQLKLVQDKQWLPDDPSSLSKSASDIKSLGGTSHLPWDDPFYDIARHQIVEVAGDDNFGRKVIVFNACRMPPQHQLDHHKLLIENKPSLSWIRDAYREFDRKYKKNIKALYIVHPTMLIRTILILFKPIISFKFGRKINYINYLSELEDIVKCDQLVIPNRVREYDDKIRLSLKPSVVPGPISPPRSPPLPFQQFGVPLSTLKHRAADAEGIPLVMRDAIEFLRENGLQTEGIFRRSANVSLVKDVKAKYNSGEQVDFYQMEDVHLAAVILKSFLRELPEPLLTYQLYNDIVTFHGRKDSEHADVSSESEVNKMTNANLAVVFGPNLLWAQDASMTLSAIGPINNFTRILLDLHQEIFSQ</sequence>
<dbReference type="Pfam" id="PF00620">
    <property type="entry name" value="RhoGAP"/>
    <property type="match status" value="2"/>
</dbReference>
<dbReference type="InterPro" id="IPR008936">
    <property type="entry name" value="Rho_GTPase_activation_prot"/>
</dbReference>
<dbReference type="GO" id="GO:0005737">
    <property type="term" value="C:cytoplasm"/>
    <property type="evidence" value="ECO:0007669"/>
    <property type="project" value="TreeGrafter"/>
</dbReference>
<dbReference type="CDD" id="cd00170">
    <property type="entry name" value="SEC14"/>
    <property type="match status" value="1"/>
</dbReference>
<dbReference type="OrthoDB" id="19923at2759"/>
<accession>A0A553PXH9</accession>
<dbReference type="PROSITE" id="PS50238">
    <property type="entry name" value="RHOGAP"/>
    <property type="match status" value="1"/>
</dbReference>
<proteinExistence type="predicted"/>
<dbReference type="AlphaFoldDB" id="A0A553PXH9"/>